<dbReference type="SMART" id="SM00874">
    <property type="entry name" value="B5"/>
    <property type="match status" value="1"/>
</dbReference>
<dbReference type="Pfam" id="PF01588">
    <property type="entry name" value="tRNA_bind"/>
    <property type="match status" value="1"/>
</dbReference>
<dbReference type="EMBL" id="CADCWK010000384">
    <property type="protein sequence ID" value="CAA9576167.1"/>
    <property type="molecule type" value="Genomic_DNA"/>
</dbReference>
<proteinExistence type="inferred from homology"/>
<evidence type="ECO:0000256" key="15">
    <source>
        <dbReference type="HAMAP-Rule" id="MF_00283"/>
    </source>
</evidence>
<evidence type="ECO:0000256" key="10">
    <source>
        <dbReference type="ARBA" id="ARBA00022842"/>
    </source>
</evidence>
<feature type="domain" description="B5" evidence="19">
    <location>
        <begin position="402"/>
        <end position="481"/>
    </location>
</feature>
<dbReference type="SMART" id="SM00873">
    <property type="entry name" value="B3_4"/>
    <property type="match status" value="1"/>
</dbReference>
<dbReference type="InterPro" id="IPR033714">
    <property type="entry name" value="tRNA_bind_bactPheRS"/>
</dbReference>
<keyword evidence="9 15" id="KW-0067">ATP-binding</keyword>
<comment type="cofactor">
    <cofactor evidence="15">
        <name>Mg(2+)</name>
        <dbReference type="ChEBI" id="CHEBI:18420"/>
    </cofactor>
    <text evidence="15">Binds 2 magnesium ions per tetramer.</text>
</comment>
<dbReference type="GO" id="GO:0006432">
    <property type="term" value="P:phenylalanyl-tRNA aminoacylation"/>
    <property type="evidence" value="ECO:0007669"/>
    <property type="project" value="UniProtKB-UniRule"/>
</dbReference>
<dbReference type="InterPro" id="IPR004532">
    <property type="entry name" value="Phe-tRNA-ligase_IIc_bsu_bact"/>
</dbReference>
<dbReference type="CDD" id="cd02796">
    <property type="entry name" value="tRNA_bind_bactPheRS"/>
    <property type="match status" value="1"/>
</dbReference>
<evidence type="ECO:0000256" key="1">
    <source>
        <dbReference type="ARBA" id="ARBA00004496"/>
    </source>
</evidence>
<dbReference type="PROSITE" id="PS50886">
    <property type="entry name" value="TRBD"/>
    <property type="match status" value="1"/>
</dbReference>
<evidence type="ECO:0000259" key="17">
    <source>
        <dbReference type="PROSITE" id="PS50886"/>
    </source>
</evidence>
<dbReference type="InterPro" id="IPR009061">
    <property type="entry name" value="DNA-bd_dom_put_sf"/>
</dbReference>
<evidence type="ECO:0000256" key="9">
    <source>
        <dbReference type="ARBA" id="ARBA00022840"/>
    </source>
</evidence>
<dbReference type="InterPro" id="IPR036690">
    <property type="entry name" value="Fdx_antiC-bd_sf"/>
</dbReference>
<evidence type="ECO:0000256" key="12">
    <source>
        <dbReference type="ARBA" id="ARBA00022917"/>
    </source>
</evidence>
<dbReference type="SUPFAM" id="SSF54991">
    <property type="entry name" value="Anticodon-binding domain of PheRS"/>
    <property type="match status" value="1"/>
</dbReference>
<dbReference type="Pfam" id="PF03483">
    <property type="entry name" value="B3_4"/>
    <property type="match status" value="1"/>
</dbReference>
<dbReference type="AlphaFoldDB" id="A0A6J4VDY4"/>
<keyword evidence="10 15" id="KW-0460">Magnesium</keyword>
<dbReference type="Gene3D" id="2.40.50.140">
    <property type="entry name" value="Nucleic acid-binding proteins"/>
    <property type="match status" value="1"/>
</dbReference>
<comment type="subunit">
    <text evidence="3 15">Tetramer of two alpha and two beta subunits.</text>
</comment>
<feature type="binding site" evidence="15">
    <location>
        <position position="459"/>
    </location>
    <ligand>
        <name>Mg(2+)</name>
        <dbReference type="ChEBI" id="CHEBI:18420"/>
        <note>shared with alpha subunit</note>
    </ligand>
</feature>
<dbReference type="GO" id="GO:0000049">
    <property type="term" value="F:tRNA binding"/>
    <property type="evidence" value="ECO:0007669"/>
    <property type="project" value="UniProtKB-UniRule"/>
</dbReference>
<keyword evidence="5 16" id="KW-0820">tRNA-binding</keyword>
<dbReference type="InterPro" id="IPR012340">
    <property type="entry name" value="NA-bd_OB-fold"/>
</dbReference>
<evidence type="ECO:0000256" key="6">
    <source>
        <dbReference type="ARBA" id="ARBA00022598"/>
    </source>
</evidence>
<dbReference type="GO" id="GO:0005524">
    <property type="term" value="F:ATP binding"/>
    <property type="evidence" value="ECO:0007669"/>
    <property type="project" value="UniProtKB-UniRule"/>
</dbReference>
<dbReference type="GO" id="GO:0004826">
    <property type="term" value="F:phenylalanine-tRNA ligase activity"/>
    <property type="evidence" value="ECO:0007669"/>
    <property type="project" value="UniProtKB-UniRule"/>
</dbReference>
<dbReference type="GO" id="GO:0009328">
    <property type="term" value="C:phenylalanine-tRNA ligase complex"/>
    <property type="evidence" value="ECO:0007669"/>
    <property type="project" value="TreeGrafter"/>
</dbReference>
<evidence type="ECO:0000256" key="11">
    <source>
        <dbReference type="ARBA" id="ARBA00022884"/>
    </source>
</evidence>
<sequence length="819" mass="88439">MRWLEEIVPTGLEPRELARRMTMAGLEAERVEEVPAGWDNVFVGLVTRVDRHPDADRLNLVDVDAGEHKLRVVTGAPNIAEGQRVALALAGARLIDPYTESPTPVYKTLKPGKIRGIVSEGMVCSERELGLSDEHEGIMVLSEDAPVGAPLKAWLGDTVIEFEITPNLVHAFSIVGIARQASALTGADVRVPRRVDLHTLPGSSDVVAVDDVDLCPRLAGAVVTGVTVGPSPEWLQRRLVHAGLRPVNNLVDITNYVMLEFGQPLHAYDRRRLAGGRIVARRARPGETLETLDHQRRDLTGDMLVIADAEKPVGVAGVMGGVDSEVADDTTEILLEAAAFDMKAIRRSRTTLRLRTDASARFERGLDPNLPGDGIARALSLILAVCPGSTVTAFQDVYPEPVLPWHVTLPVSRFERVLGVAIPEPTIEETLTRLGFAPSFEGDGGERRLTVTVPTERRDVTIPEDVIEEVARVVGYDTLPETLPSGRLPAIDRALDVDWQRAVRRRLAAAGASECISYPTVGAPDLASLSGGTFDEATLVGVLDRRPAVDLLTLVNPIQAERPYLRNTLVPSLLALAAENRKHETRVALFEVGSTFRPVQGQELPDEVATLALVMSGARAVTDRFAAAGTLDYFDAKGVLESALGVDTLSAPLVFVAAEQPLPFLHPGRTADLRLGDRQVGVIGELRPDVARSVGFEDARVAVAEVDLRALFAARVTRPTGKRVPRFLPAQQDFAIVVDRSVSADAVRDALAAGAGALATGMTLFDVFEGEQIGADRKSLAWRVTFEAPDRALTDAELVKTRSRIAKVLKQRVDGVLRG</sequence>
<dbReference type="Pfam" id="PF03484">
    <property type="entry name" value="B5"/>
    <property type="match status" value="1"/>
</dbReference>
<reference evidence="20" key="1">
    <citation type="submission" date="2020-02" db="EMBL/GenBank/DDBJ databases">
        <authorList>
            <person name="Meier V. D."/>
        </authorList>
    </citation>
    <scope>NUCLEOTIDE SEQUENCE</scope>
    <source>
        <strain evidence="20">AVDCRST_MAG33</strain>
    </source>
</reference>
<keyword evidence="11 16" id="KW-0694">RNA-binding</keyword>
<feature type="binding site" evidence="15">
    <location>
        <position position="469"/>
    </location>
    <ligand>
        <name>Mg(2+)</name>
        <dbReference type="ChEBI" id="CHEBI:18420"/>
        <note>shared with alpha subunit</note>
    </ligand>
</feature>
<gene>
    <name evidence="15" type="primary">pheT</name>
    <name evidence="20" type="ORF">AVDCRST_MAG33-3077</name>
</gene>
<dbReference type="InterPro" id="IPR041616">
    <property type="entry name" value="PheRS_beta_core"/>
</dbReference>
<dbReference type="SMART" id="SM00896">
    <property type="entry name" value="FDX-ACB"/>
    <property type="match status" value="1"/>
</dbReference>
<feature type="domain" description="TRNA-binding" evidence="17">
    <location>
        <begin position="35"/>
        <end position="152"/>
    </location>
</feature>
<evidence type="ECO:0000259" key="19">
    <source>
        <dbReference type="PROSITE" id="PS51483"/>
    </source>
</evidence>
<dbReference type="Pfam" id="PF03147">
    <property type="entry name" value="FDX-ACB"/>
    <property type="match status" value="1"/>
</dbReference>
<evidence type="ECO:0000256" key="5">
    <source>
        <dbReference type="ARBA" id="ARBA00022555"/>
    </source>
</evidence>
<feature type="domain" description="FDX-ACB" evidence="18">
    <location>
        <begin position="725"/>
        <end position="818"/>
    </location>
</feature>
<dbReference type="InterPro" id="IPR005146">
    <property type="entry name" value="B3/B4_tRNA-bd"/>
</dbReference>
<dbReference type="CDD" id="cd00769">
    <property type="entry name" value="PheRS_beta_core"/>
    <property type="match status" value="1"/>
</dbReference>
<dbReference type="SUPFAM" id="SSF50249">
    <property type="entry name" value="Nucleic acid-binding proteins"/>
    <property type="match status" value="1"/>
</dbReference>
<evidence type="ECO:0000256" key="2">
    <source>
        <dbReference type="ARBA" id="ARBA00008653"/>
    </source>
</evidence>
<dbReference type="Gene3D" id="3.30.70.380">
    <property type="entry name" value="Ferrodoxin-fold anticodon-binding domain"/>
    <property type="match status" value="1"/>
</dbReference>
<dbReference type="InterPro" id="IPR045864">
    <property type="entry name" value="aa-tRNA-synth_II/BPL/LPL"/>
</dbReference>
<evidence type="ECO:0000256" key="4">
    <source>
        <dbReference type="ARBA" id="ARBA00022490"/>
    </source>
</evidence>
<keyword evidence="8 15" id="KW-0547">Nucleotide-binding</keyword>
<comment type="catalytic activity">
    <reaction evidence="14 15">
        <text>tRNA(Phe) + L-phenylalanine + ATP = L-phenylalanyl-tRNA(Phe) + AMP + diphosphate + H(+)</text>
        <dbReference type="Rhea" id="RHEA:19413"/>
        <dbReference type="Rhea" id="RHEA-COMP:9668"/>
        <dbReference type="Rhea" id="RHEA-COMP:9699"/>
        <dbReference type="ChEBI" id="CHEBI:15378"/>
        <dbReference type="ChEBI" id="CHEBI:30616"/>
        <dbReference type="ChEBI" id="CHEBI:33019"/>
        <dbReference type="ChEBI" id="CHEBI:58095"/>
        <dbReference type="ChEBI" id="CHEBI:78442"/>
        <dbReference type="ChEBI" id="CHEBI:78531"/>
        <dbReference type="ChEBI" id="CHEBI:456215"/>
        <dbReference type="EC" id="6.1.1.20"/>
    </reaction>
</comment>
<feature type="binding site" evidence="15">
    <location>
        <position position="468"/>
    </location>
    <ligand>
        <name>Mg(2+)</name>
        <dbReference type="ChEBI" id="CHEBI:18420"/>
        <note>shared with alpha subunit</note>
    </ligand>
</feature>
<evidence type="ECO:0000256" key="13">
    <source>
        <dbReference type="ARBA" id="ARBA00023146"/>
    </source>
</evidence>
<dbReference type="Gene3D" id="3.50.40.10">
    <property type="entry name" value="Phenylalanyl-trna Synthetase, Chain B, domain 3"/>
    <property type="match status" value="1"/>
</dbReference>
<dbReference type="Gene3D" id="3.30.930.10">
    <property type="entry name" value="Bira Bifunctional Protein, Domain 2"/>
    <property type="match status" value="1"/>
</dbReference>
<keyword evidence="7 15" id="KW-0479">Metal-binding</keyword>
<feature type="binding site" evidence="15">
    <location>
        <position position="465"/>
    </location>
    <ligand>
        <name>Mg(2+)</name>
        <dbReference type="ChEBI" id="CHEBI:18420"/>
        <note>shared with alpha subunit</note>
    </ligand>
</feature>
<name>A0A6J4VDY4_9BACT</name>
<dbReference type="Pfam" id="PF17759">
    <property type="entry name" value="tRNA_synthFbeta"/>
    <property type="match status" value="1"/>
</dbReference>
<dbReference type="PANTHER" id="PTHR10947:SF0">
    <property type="entry name" value="PHENYLALANINE--TRNA LIGASE BETA SUBUNIT"/>
    <property type="match status" value="1"/>
</dbReference>
<dbReference type="HAMAP" id="MF_00283">
    <property type="entry name" value="Phe_tRNA_synth_beta1"/>
    <property type="match status" value="1"/>
</dbReference>
<dbReference type="EC" id="6.1.1.20" evidence="15"/>
<organism evidence="20">
    <name type="scientific">uncultured Thermomicrobiales bacterium</name>
    <dbReference type="NCBI Taxonomy" id="1645740"/>
    <lineage>
        <taxon>Bacteria</taxon>
        <taxon>Pseudomonadati</taxon>
        <taxon>Thermomicrobiota</taxon>
        <taxon>Thermomicrobia</taxon>
        <taxon>Thermomicrobiales</taxon>
        <taxon>environmental samples</taxon>
    </lineage>
</organism>
<evidence type="ECO:0000259" key="18">
    <source>
        <dbReference type="PROSITE" id="PS51447"/>
    </source>
</evidence>
<dbReference type="Gene3D" id="3.30.56.10">
    <property type="match status" value="2"/>
</dbReference>
<comment type="subcellular location">
    <subcellularLocation>
        <location evidence="1 15">Cytoplasm</location>
    </subcellularLocation>
</comment>
<dbReference type="PANTHER" id="PTHR10947">
    <property type="entry name" value="PHENYLALANYL-TRNA SYNTHETASE BETA CHAIN AND LEUCINE-RICH REPEAT-CONTAINING PROTEIN 47"/>
    <property type="match status" value="1"/>
</dbReference>
<dbReference type="InterPro" id="IPR005121">
    <property type="entry name" value="Fdx_antiC-bd"/>
</dbReference>
<dbReference type="InterPro" id="IPR005147">
    <property type="entry name" value="tRNA_synthase_B5-dom"/>
</dbReference>
<dbReference type="SUPFAM" id="SSF55681">
    <property type="entry name" value="Class II aaRS and biotin synthetases"/>
    <property type="match status" value="1"/>
</dbReference>
<dbReference type="SUPFAM" id="SSF46955">
    <property type="entry name" value="Putative DNA-binding domain"/>
    <property type="match status" value="1"/>
</dbReference>
<dbReference type="InterPro" id="IPR020825">
    <property type="entry name" value="Phe-tRNA_synthase-like_B3/B4"/>
</dbReference>
<dbReference type="InterPro" id="IPR002547">
    <property type="entry name" value="tRNA-bd_dom"/>
</dbReference>
<evidence type="ECO:0000313" key="20">
    <source>
        <dbReference type="EMBL" id="CAA9576167.1"/>
    </source>
</evidence>
<evidence type="ECO:0000256" key="7">
    <source>
        <dbReference type="ARBA" id="ARBA00022723"/>
    </source>
</evidence>
<accession>A0A6J4VDY4</accession>
<keyword evidence="6 15" id="KW-0436">Ligase</keyword>
<protein>
    <recommendedName>
        <fullName evidence="15">Phenylalanine--tRNA ligase beta subunit</fullName>
        <ecNumber evidence="15">6.1.1.20</ecNumber>
    </recommendedName>
    <alternativeName>
        <fullName evidence="15">Phenylalanyl-tRNA synthetase beta subunit</fullName>
        <shortName evidence="15">PheRS</shortName>
    </alternativeName>
</protein>
<dbReference type="NCBIfam" id="TIGR00472">
    <property type="entry name" value="pheT_bact"/>
    <property type="match status" value="1"/>
</dbReference>
<dbReference type="GO" id="GO:0000287">
    <property type="term" value="F:magnesium ion binding"/>
    <property type="evidence" value="ECO:0007669"/>
    <property type="project" value="UniProtKB-UniRule"/>
</dbReference>
<evidence type="ECO:0000256" key="3">
    <source>
        <dbReference type="ARBA" id="ARBA00011209"/>
    </source>
</evidence>
<dbReference type="InterPro" id="IPR045060">
    <property type="entry name" value="Phe-tRNA-ligase_IIc_bsu"/>
</dbReference>
<evidence type="ECO:0000256" key="8">
    <source>
        <dbReference type="ARBA" id="ARBA00022741"/>
    </source>
</evidence>
<evidence type="ECO:0000256" key="16">
    <source>
        <dbReference type="PROSITE-ProRule" id="PRU00209"/>
    </source>
</evidence>
<dbReference type="SUPFAM" id="SSF56037">
    <property type="entry name" value="PheT/TilS domain"/>
    <property type="match status" value="1"/>
</dbReference>
<keyword evidence="12 15" id="KW-0648">Protein biosynthesis</keyword>
<keyword evidence="13 15" id="KW-0030">Aminoacyl-tRNA synthetase</keyword>
<comment type="similarity">
    <text evidence="2 15">Belongs to the phenylalanyl-tRNA synthetase beta subunit family. Type 1 subfamily.</text>
</comment>
<dbReference type="PROSITE" id="PS51447">
    <property type="entry name" value="FDX_ACB"/>
    <property type="match status" value="1"/>
</dbReference>
<dbReference type="PROSITE" id="PS51483">
    <property type="entry name" value="B5"/>
    <property type="match status" value="1"/>
</dbReference>
<evidence type="ECO:0000256" key="14">
    <source>
        <dbReference type="ARBA" id="ARBA00049255"/>
    </source>
</evidence>
<keyword evidence="4 15" id="KW-0963">Cytoplasm</keyword>